<keyword evidence="1" id="KW-0175">Coiled coil</keyword>
<reference evidence="2" key="1">
    <citation type="submission" date="2019-08" db="EMBL/GenBank/DDBJ databases">
        <authorList>
            <person name="Kucharzyk K."/>
            <person name="Murdoch R.W."/>
            <person name="Higgins S."/>
            <person name="Loffler F."/>
        </authorList>
    </citation>
    <scope>NUCLEOTIDE SEQUENCE</scope>
</reference>
<gene>
    <name evidence="2" type="ORF">SDC9_163470</name>
</gene>
<name>A0A645FR89_9ZZZZ</name>
<protein>
    <submittedName>
        <fullName evidence="2">Uncharacterized protein</fullName>
    </submittedName>
</protein>
<dbReference type="EMBL" id="VSSQ01063043">
    <property type="protein sequence ID" value="MPN16132.1"/>
    <property type="molecule type" value="Genomic_DNA"/>
</dbReference>
<organism evidence="2">
    <name type="scientific">bioreactor metagenome</name>
    <dbReference type="NCBI Taxonomy" id="1076179"/>
    <lineage>
        <taxon>unclassified sequences</taxon>
        <taxon>metagenomes</taxon>
        <taxon>ecological metagenomes</taxon>
    </lineage>
</organism>
<evidence type="ECO:0000313" key="2">
    <source>
        <dbReference type="EMBL" id="MPN16132.1"/>
    </source>
</evidence>
<accession>A0A645FR89</accession>
<proteinExistence type="predicted"/>
<sequence length="262" mass="29921">METNTTLDQVKEIRNSKADQIRMPLKKTAFGGYDRRDTEAYIKILRESMQLSENAFAEKLEEYSSAAQMQSRERVGLLSKLQDAQKGAELFQKQAAELAEKIRLESEISAALKKENDKLKDAAAALCQQMENNEESQRLTEQIRELLRENERLKAELNVLTQSGRELASENALLAGEHKNIVQNRDRIISENEELKKALNITKITKRNFAMETNMKVYAYRQNHELLISGIENKINEILTMIGSVREEAANLHENAKLDPEG</sequence>
<dbReference type="AlphaFoldDB" id="A0A645FR89"/>
<evidence type="ECO:0000256" key="1">
    <source>
        <dbReference type="SAM" id="Coils"/>
    </source>
</evidence>
<comment type="caution">
    <text evidence="2">The sequence shown here is derived from an EMBL/GenBank/DDBJ whole genome shotgun (WGS) entry which is preliminary data.</text>
</comment>
<feature type="coiled-coil region" evidence="1">
    <location>
        <begin position="81"/>
        <end position="170"/>
    </location>
</feature>